<dbReference type="EMBL" id="VUOC01000004">
    <property type="protein sequence ID" value="KAA2238778.1"/>
    <property type="molecule type" value="Genomic_DNA"/>
</dbReference>
<keyword evidence="2" id="KW-1185">Reference proteome</keyword>
<dbReference type="Proteomes" id="UP000324611">
    <property type="component" value="Unassembled WGS sequence"/>
</dbReference>
<name>A0A5B2VJC1_9BACT</name>
<dbReference type="AlphaFoldDB" id="A0A5B2VJC1"/>
<proteinExistence type="predicted"/>
<comment type="caution">
    <text evidence="1">The sequence shown here is derived from an EMBL/GenBank/DDBJ whole genome shotgun (WGS) entry which is preliminary data.</text>
</comment>
<sequence>MFKDETEKQYVIDLLVRFIGPSGQPRSALTAGFVGTAFPGLLGEGAPGVLIVQAVHLCMNDGWRSNPTWLSILLSPYRDVDPNVAAILQRISIPPPPLANPLDSTILMDGAPFVNRRSLRTHLKKFSTAATNTRPILVVNGEYRSGKSYSVKYISHFTNTPQPGAQLSIIPYIVEFDPDLAADLGAEEVAKKLVSLMGRPLSTAPEKNTNVKLYAQRLALWVLSEAAQTRWQSWFVLDNFQHEKVRQDARDFLLALSAEVPNGVFPQTCRLILIGIDRATLTVDAGLIEQDKTDACPVAEIDIAIAEIIAHAPVGLPIERVKAFIYNSLPVDSNRMMMLNWRLRALHYAIIEIEEILRTRPGVNFETILFVMLDGLPPGKDGMKELQDRITDLRNSSN</sequence>
<protein>
    <submittedName>
        <fullName evidence="1">Uncharacterized protein</fullName>
    </submittedName>
</protein>
<reference evidence="1 2" key="1">
    <citation type="submission" date="2019-09" db="EMBL/GenBank/DDBJ databases">
        <title>Chitinophaga ginsengihumi sp. nov., isolated from soil of ginseng rhizosphere.</title>
        <authorList>
            <person name="Lee J."/>
        </authorList>
    </citation>
    <scope>NUCLEOTIDE SEQUENCE [LARGE SCALE GENOMIC DNA]</scope>
    <source>
        <strain evidence="1 2">BN140078</strain>
    </source>
</reference>
<dbReference type="RefSeq" id="WP_149839957.1">
    <property type="nucleotide sequence ID" value="NZ_VUOC01000004.1"/>
</dbReference>
<organism evidence="1 2">
    <name type="scientific">Chitinophaga agrisoli</name>
    <dbReference type="NCBI Taxonomy" id="2607653"/>
    <lineage>
        <taxon>Bacteria</taxon>
        <taxon>Pseudomonadati</taxon>
        <taxon>Bacteroidota</taxon>
        <taxon>Chitinophagia</taxon>
        <taxon>Chitinophagales</taxon>
        <taxon>Chitinophagaceae</taxon>
        <taxon>Chitinophaga</taxon>
    </lineage>
</organism>
<accession>A0A5B2VJC1</accession>
<evidence type="ECO:0000313" key="1">
    <source>
        <dbReference type="EMBL" id="KAA2238778.1"/>
    </source>
</evidence>
<evidence type="ECO:0000313" key="2">
    <source>
        <dbReference type="Proteomes" id="UP000324611"/>
    </source>
</evidence>
<gene>
    <name evidence="1" type="ORF">F0L74_21420</name>
</gene>
<reference evidence="1 2" key="2">
    <citation type="submission" date="2019-09" db="EMBL/GenBank/DDBJ databases">
        <authorList>
            <person name="Jin C."/>
        </authorList>
    </citation>
    <scope>NUCLEOTIDE SEQUENCE [LARGE SCALE GENOMIC DNA]</scope>
    <source>
        <strain evidence="1 2">BN140078</strain>
    </source>
</reference>